<feature type="transmembrane region" description="Helical" evidence="1">
    <location>
        <begin position="146"/>
        <end position="179"/>
    </location>
</feature>
<name>A0A4P6F8H6_9MICO</name>
<keyword evidence="1" id="KW-0472">Membrane</keyword>
<evidence type="ECO:0008006" key="4">
    <source>
        <dbReference type="Google" id="ProtNLM"/>
    </source>
</evidence>
<gene>
    <name evidence="2" type="ORF">ET471_09555</name>
</gene>
<evidence type="ECO:0000313" key="2">
    <source>
        <dbReference type="EMBL" id="QAY71816.1"/>
    </source>
</evidence>
<dbReference type="Proteomes" id="UP000292118">
    <property type="component" value="Chromosome"/>
</dbReference>
<evidence type="ECO:0000256" key="1">
    <source>
        <dbReference type="SAM" id="Phobius"/>
    </source>
</evidence>
<sequence>MFGAGSFGLFAEMLLVGLGVSVLSLLAVTALPAFAAGIAHVRRHLQGRPDGVADLGRDFLAALRGGWVWGVVVAVVLAVLGFNLAAAASGTVPGGAGVLVVTALVAGVVVVALLRSAVRWERGARWRALLAAGARETYDDVVGTGLLLLAVGLSGVIVWMFAPLVVIVPGLLSFAVAAVEARTR</sequence>
<dbReference type="AlphaFoldDB" id="A0A4P6F8H6"/>
<feature type="transmembrane region" description="Helical" evidence="1">
    <location>
        <begin position="98"/>
        <end position="118"/>
    </location>
</feature>
<organism evidence="2 3">
    <name type="scientific">Xylanimonas protaetiae</name>
    <dbReference type="NCBI Taxonomy" id="2509457"/>
    <lineage>
        <taxon>Bacteria</taxon>
        <taxon>Bacillati</taxon>
        <taxon>Actinomycetota</taxon>
        <taxon>Actinomycetes</taxon>
        <taxon>Micrococcales</taxon>
        <taxon>Promicromonosporaceae</taxon>
        <taxon>Xylanimonas</taxon>
    </lineage>
</organism>
<dbReference type="KEGG" id="xya:ET471_09555"/>
<keyword evidence="1" id="KW-1133">Transmembrane helix</keyword>
<keyword evidence="3" id="KW-1185">Reference proteome</keyword>
<keyword evidence="1" id="KW-0812">Transmembrane</keyword>
<dbReference type="EMBL" id="CP035493">
    <property type="protein sequence ID" value="QAY71816.1"/>
    <property type="molecule type" value="Genomic_DNA"/>
</dbReference>
<accession>A0A4P6F8H6</accession>
<protein>
    <recommendedName>
        <fullName evidence="4">Poxvirus protein I5</fullName>
    </recommendedName>
</protein>
<reference evidence="2 3" key="1">
    <citation type="submission" date="2019-01" db="EMBL/GenBank/DDBJ databases">
        <title>Genome sequencing of strain FW10M-9.</title>
        <authorList>
            <person name="Heo J."/>
            <person name="Kim S.-J."/>
            <person name="Kim J.-S."/>
            <person name="Hong S.-B."/>
            <person name="Kwon S.-W."/>
        </authorList>
    </citation>
    <scope>NUCLEOTIDE SEQUENCE [LARGE SCALE GENOMIC DNA]</scope>
    <source>
        <strain evidence="2 3">FW10M-9</strain>
    </source>
</reference>
<evidence type="ECO:0000313" key="3">
    <source>
        <dbReference type="Proteomes" id="UP000292118"/>
    </source>
</evidence>
<feature type="transmembrane region" description="Helical" evidence="1">
    <location>
        <begin position="67"/>
        <end position="86"/>
    </location>
</feature>
<proteinExistence type="predicted"/>